<protein>
    <submittedName>
        <fullName evidence="1">Transcriptional regulator</fullName>
    </submittedName>
</protein>
<evidence type="ECO:0000313" key="1">
    <source>
        <dbReference type="EMBL" id="MBM0748489.1"/>
    </source>
</evidence>
<evidence type="ECO:0000313" key="2">
    <source>
        <dbReference type="Proteomes" id="UP000809137"/>
    </source>
</evidence>
<name>A0ABS1Z7T3_9GAMM</name>
<dbReference type="Proteomes" id="UP000809137">
    <property type="component" value="Unassembled WGS sequence"/>
</dbReference>
<reference evidence="1 2" key="1">
    <citation type="submission" date="2021-01" db="EMBL/GenBank/DDBJ databases">
        <title>Complete genome sequence of Pantoea eucrina OB49, a heavy metal tolerant bacterium with PGPR potential isolated from wheat in Algeria.</title>
        <authorList>
            <person name="Lekired A."/>
            <person name="Ouzari I.H."/>
        </authorList>
    </citation>
    <scope>NUCLEOTIDE SEQUENCE [LARGE SCALE GENOMIC DNA]</scope>
    <source>
        <strain evidence="1 2">OB49</strain>
    </source>
</reference>
<gene>
    <name evidence="1" type="ORF">JJB79_13890</name>
</gene>
<keyword evidence="2" id="KW-1185">Reference proteome</keyword>
<dbReference type="RefSeq" id="WP_203025663.1">
    <property type="nucleotide sequence ID" value="NZ_JAFCXS010000010.1"/>
</dbReference>
<dbReference type="EMBL" id="JAFCXS010000010">
    <property type="protein sequence ID" value="MBM0748489.1"/>
    <property type="molecule type" value="Genomic_DNA"/>
</dbReference>
<dbReference type="Gene3D" id="1.20.5.5260">
    <property type="match status" value="1"/>
</dbReference>
<organism evidence="1 2">
    <name type="scientific">Pantoea eucrina</name>
    <dbReference type="NCBI Taxonomy" id="472693"/>
    <lineage>
        <taxon>Bacteria</taxon>
        <taxon>Pseudomonadati</taxon>
        <taxon>Pseudomonadota</taxon>
        <taxon>Gammaproteobacteria</taxon>
        <taxon>Enterobacterales</taxon>
        <taxon>Erwiniaceae</taxon>
        <taxon>Pantoea</taxon>
    </lineage>
</organism>
<comment type="caution">
    <text evidence="1">The sequence shown here is derived from an EMBL/GenBank/DDBJ whole genome shotgun (WGS) entry which is preliminary data.</text>
</comment>
<dbReference type="InterPro" id="IPR024753">
    <property type="entry name" value="AriR"/>
</dbReference>
<dbReference type="Pfam" id="PF10798">
    <property type="entry name" value="YmgB"/>
    <property type="match status" value="1"/>
</dbReference>
<proteinExistence type="predicted"/>
<accession>A0ABS1Z7T3</accession>
<sequence length="85" mass="9438">MQHTSTIEADIIQHFRHAGDKLAAETAVLDAVIRDIVVHGKRVTRKTIILYLIAELESTSDIVHLDVLRNALEIVVGRTPDDEGI</sequence>